<evidence type="ECO:0000313" key="2">
    <source>
        <dbReference type="Proteomes" id="UP000054721"/>
    </source>
</evidence>
<gene>
    <name evidence="1" type="ORF">T02_13970</name>
</gene>
<organism evidence="1 2">
    <name type="scientific">Trichinella nativa</name>
    <dbReference type="NCBI Taxonomy" id="6335"/>
    <lineage>
        <taxon>Eukaryota</taxon>
        <taxon>Metazoa</taxon>
        <taxon>Ecdysozoa</taxon>
        <taxon>Nematoda</taxon>
        <taxon>Enoplea</taxon>
        <taxon>Dorylaimia</taxon>
        <taxon>Trichinellida</taxon>
        <taxon>Trichinellidae</taxon>
        <taxon>Trichinella</taxon>
    </lineage>
</organism>
<comment type="caution">
    <text evidence="1">The sequence shown here is derived from an EMBL/GenBank/DDBJ whole genome shotgun (WGS) entry which is preliminary data.</text>
</comment>
<proteinExistence type="predicted"/>
<dbReference type="EMBL" id="JYDW01003977">
    <property type="protein sequence ID" value="KRZ33251.1"/>
    <property type="molecule type" value="Genomic_DNA"/>
</dbReference>
<sequence>MIKNPVTQQLRTNGYIAVIGHGSQEIKLCD</sequence>
<name>A0A0V1JE24_9BILA</name>
<keyword evidence="2" id="KW-1185">Reference proteome</keyword>
<protein>
    <submittedName>
        <fullName evidence="1">Uncharacterized protein</fullName>
    </submittedName>
</protein>
<reference evidence="1 2" key="1">
    <citation type="submission" date="2015-05" db="EMBL/GenBank/DDBJ databases">
        <title>Evolution of Trichinella species and genotypes.</title>
        <authorList>
            <person name="Korhonen P.K."/>
            <person name="Edoardo P."/>
            <person name="Giuseppe L.R."/>
            <person name="Gasser R.B."/>
        </authorList>
    </citation>
    <scope>NUCLEOTIDE SEQUENCE [LARGE SCALE GENOMIC DNA]</scope>
    <source>
        <strain evidence="1">ISS10</strain>
    </source>
</reference>
<dbReference type="Proteomes" id="UP000054721">
    <property type="component" value="Unassembled WGS sequence"/>
</dbReference>
<accession>A0A0V1JE24</accession>
<dbReference type="AlphaFoldDB" id="A0A0V1JE24"/>
<evidence type="ECO:0000313" key="1">
    <source>
        <dbReference type="EMBL" id="KRZ33251.1"/>
    </source>
</evidence>